<protein>
    <submittedName>
        <fullName evidence="1">Uncharacterized protein</fullName>
    </submittedName>
</protein>
<keyword evidence="2" id="KW-1185">Reference proteome</keyword>
<evidence type="ECO:0000313" key="2">
    <source>
        <dbReference type="Proteomes" id="UP001224087"/>
    </source>
</evidence>
<dbReference type="EMBL" id="MN873693">
    <property type="protein sequence ID" value="QIN54455.1"/>
    <property type="molecule type" value="Genomic_DNA"/>
</dbReference>
<gene>
    <name evidence="1" type="primary">ck330</name>
</gene>
<dbReference type="Proteomes" id="UP001224087">
    <property type="component" value="Segment"/>
</dbReference>
<proteinExistence type="predicted"/>
<name>A0A6G8MYP2_9VIRU</name>
<organism evidence="1 2">
    <name type="scientific">Cedratvirus kamchatka</name>
    <dbReference type="NCBI Taxonomy" id="2716914"/>
    <lineage>
        <taxon>Viruses</taxon>
        <taxon>Pithoviruses</taxon>
        <taxon>Orthocedratvirinae</taxon>
        <taxon>Alphacedratvirus</taxon>
        <taxon>Alphacedratvirus rossiense</taxon>
    </lineage>
</organism>
<accession>A0A6G8MYP2</accession>
<evidence type="ECO:0000313" key="1">
    <source>
        <dbReference type="EMBL" id="QIN54455.1"/>
    </source>
</evidence>
<reference evidence="1" key="1">
    <citation type="submission" date="2019-12" db="EMBL/GenBank/DDBJ databases">
        <title>The DNA Methylation Landscape of Giant Viruses.</title>
        <authorList>
            <person name="Jeudy S."/>
            <person name="Rigou S."/>
            <person name="Alempic J.-M."/>
            <person name="Claverie J.-M."/>
            <person name="Abergel C."/>
            <person name="Legendre M."/>
        </authorList>
    </citation>
    <scope>NUCLEOTIDE SEQUENCE</scope>
    <source>
        <strain evidence="1">P4</strain>
    </source>
</reference>
<sequence>MQLPELCQPELLVVVIQSMQPREVLKMSLLFPDLFTEGMWRSLIPQWDYYSFLPYSARRKYAETAYRICLLSCTSSRANAHYSVKQQALFAIHKQRKDILQCLVNNHSSELTKLYYQSLTEDRIYFNRPMFNYLASLLKLEVTNRENFIGNPDFTHNYSMENATDYIQMSVLHNNQDLYFRWADKNSVPKDDKVKSRFIETLFPKDAEFWFMIYSRSQEKEILEKLLQESKDKDLSIFGVRTILRNLFHSNHIQLASKFGVKFREDIDLQVILSCLETYYFNSGDDKGLYESLLYMEERKVLKPGVYTFDVELPEVLSLLERNGIKTKKPISFQKTLNNFLSEILSCP</sequence>